<keyword evidence="7" id="KW-1185">Reference proteome</keyword>
<organism evidence="6 7">
    <name type="scientific">Dyella flagellata</name>
    <dbReference type="NCBI Taxonomy" id="1867833"/>
    <lineage>
        <taxon>Bacteria</taxon>
        <taxon>Pseudomonadati</taxon>
        <taxon>Pseudomonadota</taxon>
        <taxon>Gammaproteobacteria</taxon>
        <taxon>Lysobacterales</taxon>
        <taxon>Rhodanobacteraceae</taxon>
        <taxon>Dyella</taxon>
    </lineage>
</organism>
<name>A0ABQ5X6X4_9GAMM</name>
<evidence type="ECO:0000313" key="7">
    <source>
        <dbReference type="Proteomes" id="UP001156627"/>
    </source>
</evidence>
<feature type="domain" description="Rhamnogalacturonase A/B/Epimerase-like pectate lyase" evidence="4">
    <location>
        <begin position="53"/>
        <end position="96"/>
    </location>
</feature>
<dbReference type="InterPro" id="IPR012334">
    <property type="entry name" value="Pectin_lyas_fold"/>
</dbReference>
<dbReference type="SUPFAM" id="SSF51126">
    <property type="entry name" value="Pectin lyase-like"/>
    <property type="match status" value="2"/>
</dbReference>
<evidence type="ECO:0000313" key="6">
    <source>
        <dbReference type="EMBL" id="GLQ87359.1"/>
    </source>
</evidence>
<dbReference type="InterPro" id="IPR006626">
    <property type="entry name" value="PbH1"/>
</dbReference>
<dbReference type="InterPro" id="IPR024535">
    <property type="entry name" value="RHGA/B-epi-like_pectate_lyase"/>
</dbReference>
<dbReference type="PANTHER" id="PTHR31375">
    <property type="match status" value="1"/>
</dbReference>
<evidence type="ECO:0000256" key="3">
    <source>
        <dbReference type="SAM" id="SignalP"/>
    </source>
</evidence>
<dbReference type="Pfam" id="PF13229">
    <property type="entry name" value="Beta_helix"/>
    <property type="match status" value="1"/>
</dbReference>
<dbReference type="Gene3D" id="2.160.20.10">
    <property type="entry name" value="Single-stranded right-handed beta-helix, Pectin lyase-like"/>
    <property type="match status" value="1"/>
</dbReference>
<gene>
    <name evidence="6" type="ORF">GCM10007898_09250</name>
</gene>
<evidence type="ECO:0000259" key="4">
    <source>
        <dbReference type="Pfam" id="PF12708"/>
    </source>
</evidence>
<dbReference type="EMBL" id="BSOA01000006">
    <property type="protein sequence ID" value="GLQ87359.1"/>
    <property type="molecule type" value="Genomic_DNA"/>
</dbReference>
<evidence type="ECO:0000259" key="5">
    <source>
        <dbReference type="Pfam" id="PF13229"/>
    </source>
</evidence>
<feature type="domain" description="Right handed beta helix" evidence="5">
    <location>
        <begin position="252"/>
        <end position="377"/>
    </location>
</feature>
<proteinExistence type="predicted"/>
<evidence type="ECO:0008006" key="8">
    <source>
        <dbReference type="Google" id="ProtNLM"/>
    </source>
</evidence>
<dbReference type="InterPro" id="IPR011050">
    <property type="entry name" value="Pectin_lyase_fold/virulence"/>
</dbReference>
<feature type="chain" id="PRO_5047523587" description="Pectate lyase superfamily protein domain-containing protein" evidence="3">
    <location>
        <begin position="37"/>
        <end position="381"/>
    </location>
</feature>
<keyword evidence="3" id="KW-0732">Signal</keyword>
<protein>
    <recommendedName>
        <fullName evidence="8">Pectate lyase superfamily protein domain-containing protein</fullName>
    </recommendedName>
</protein>
<dbReference type="RefSeq" id="WP_284330808.1">
    <property type="nucleotide sequence ID" value="NZ_BSOA01000006.1"/>
</dbReference>
<sequence length="381" mass="40025">MPNTGNAQVFNFTFRRKILTAAATLALAAVALPASATNWWNPTPTVSIGSASLNVRNFGALGNGSADDTAAIQAAINALPSTGGTVEVPAGTYMINALKGVGLRSHTRLLLDTGATLQAIPNSASRYWVVRAWNVNNVEIAGGTVLGERSQHQGTTGEWGYGINISASSYVYVHDISVANSWGDGLLVGASGSGATVVPSYSVTLNNVKSNNNRRQGLSILPSNQVYVVNSSFTGSNGTLPQAGIDIEPSTQGPTQNVRLENTTLSGNLGNGLEVHNNVSNLTLNNVTAQNNQGFGVYTGGPNGVVITNSNITTNYLFGISISSTTNNVQISGNTIEWNYALWFYQHNQSPYNEGWSPRDISIASTATNVTVSNNTISPMK</sequence>
<evidence type="ECO:0000256" key="1">
    <source>
        <dbReference type="ARBA" id="ARBA00004613"/>
    </source>
</evidence>
<dbReference type="Pfam" id="PF12708">
    <property type="entry name" value="Pect-lyase_RHGA_epim"/>
    <property type="match status" value="1"/>
</dbReference>
<dbReference type="Proteomes" id="UP001156627">
    <property type="component" value="Unassembled WGS sequence"/>
</dbReference>
<keyword evidence="2" id="KW-0964">Secreted</keyword>
<accession>A0ABQ5X6X4</accession>
<evidence type="ECO:0000256" key="2">
    <source>
        <dbReference type="ARBA" id="ARBA00022525"/>
    </source>
</evidence>
<comment type="subcellular location">
    <subcellularLocation>
        <location evidence="1">Secreted</location>
    </subcellularLocation>
</comment>
<dbReference type="InterPro" id="IPR039448">
    <property type="entry name" value="Beta_helix"/>
</dbReference>
<feature type="signal peptide" evidence="3">
    <location>
        <begin position="1"/>
        <end position="36"/>
    </location>
</feature>
<dbReference type="SMART" id="SM00710">
    <property type="entry name" value="PbH1"/>
    <property type="match status" value="8"/>
</dbReference>
<reference evidence="7" key="1">
    <citation type="journal article" date="2019" name="Int. J. Syst. Evol. Microbiol.">
        <title>The Global Catalogue of Microorganisms (GCM) 10K type strain sequencing project: providing services to taxonomists for standard genome sequencing and annotation.</title>
        <authorList>
            <consortium name="The Broad Institute Genomics Platform"/>
            <consortium name="The Broad Institute Genome Sequencing Center for Infectious Disease"/>
            <person name="Wu L."/>
            <person name="Ma J."/>
        </authorList>
    </citation>
    <scope>NUCLEOTIDE SEQUENCE [LARGE SCALE GENOMIC DNA]</scope>
    <source>
        <strain evidence="7">NBRC 111981</strain>
    </source>
</reference>
<comment type="caution">
    <text evidence="6">The sequence shown here is derived from an EMBL/GenBank/DDBJ whole genome shotgun (WGS) entry which is preliminary data.</text>
</comment>